<evidence type="ECO:0008006" key="3">
    <source>
        <dbReference type="Google" id="ProtNLM"/>
    </source>
</evidence>
<protein>
    <recommendedName>
        <fullName evidence="3">NAD(P)-binding protein</fullName>
    </recommendedName>
</protein>
<gene>
    <name evidence="1" type="ORF">BT96DRAFT_809263</name>
</gene>
<dbReference type="PANTHER" id="PTHR48079:SF6">
    <property type="entry name" value="NAD(P)-BINDING DOMAIN-CONTAINING PROTEIN-RELATED"/>
    <property type="match status" value="1"/>
</dbReference>
<dbReference type="SUPFAM" id="SSF51735">
    <property type="entry name" value="NAD(P)-binding Rossmann-fold domains"/>
    <property type="match status" value="1"/>
</dbReference>
<dbReference type="InterPro" id="IPR036291">
    <property type="entry name" value="NAD(P)-bd_dom_sf"/>
</dbReference>
<dbReference type="AlphaFoldDB" id="A0A6A4IGJ9"/>
<evidence type="ECO:0000313" key="2">
    <source>
        <dbReference type="Proteomes" id="UP000799118"/>
    </source>
</evidence>
<keyword evidence="2" id="KW-1185">Reference proteome</keyword>
<dbReference type="GO" id="GO:0004029">
    <property type="term" value="F:aldehyde dehydrogenase (NAD+) activity"/>
    <property type="evidence" value="ECO:0007669"/>
    <property type="project" value="TreeGrafter"/>
</dbReference>
<proteinExistence type="predicted"/>
<dbReference type="OrthoDB" id="10262413at2759"/>
<feature type="non-terminal residue" evidence="1">
    <location>
        <position position="1"/>
    </location>
</feature>
<dbReference type="Gene3D" id="3.40.50.720">
    <property type="entry name" value="NAD(P)-binding Rossmann-like Domain"/>
    <property type="match status" value="1"/>
</dbReference>
<accession>A0A6A4IGJ9</accession>
<evidence type="ECO:0000313" key="1">
    <source>
        <dbReference type="EMBL" id="KAE9407775.1"/>
    </source>
</evidence>
<name>A0A6A4IGJ9_9AGAR</name>
<dbReference type="InterPro" id="IPR051783">
    <property type="entry name" value="NAD(P)-dependent_oxidoreduct"/>
</dbReference>
<dbReference type="Proteomes" id="UP000799118">
    <property type="component" value="Unassembled WGS sequence"/>
</dbReference>
<organism evidence="1 2">
    <name type="scientific">Gymnopus androsaceus JB14</name>
    <dbReference type="NCBI Taxonomy" id="1447944"/>
    <lineage>
        <taxon>Eukaryota</taxon>
        <taxon>Fungi</taxon>
        <taxon>Dikarya</taxon>
        <taxon>Basidiomycota</taxon>
        <taxon>Agaricomycotina</taxon>
        <taxon>Agaricomycetes</taxon>
        <taxon>Agaricomycetidae</taxon>
        <taxon>Agaricales</taxon>
        <taxon>Marasmiineae</taxon>
        <taxon>Omphalotaceae</taxon>
        <taxon>Gymnopus</taxon>
    </lineage>
</organism>
<dbReference type="EMBL" id="ML769394">
    <property type="protein sequence ID" value="KAE9407775.1"/>
    <property type="molecule type" value="Genomic_DNA"/>
</dbReference>
<dbReference type="GO" id="GO:0005737">
    <property type="term" value="C:cytoplasm"/>
    <property type="evidence" value="ECO:0007669"/>
    <property type="project" value="TreeGrafter"/>
</dbReference>
<dbReference type="PANTHER" id="PTHR48079">
    <property type="entry name" value="PROTEIN YEEZ"/>
    <property type="match status" value="1"/>
</dbReference>
<sequence length="352" mass="38573">ISSSNEAHLLSCSGYVGGAVLTRLARRNDFDSFDIRCIVRSPDKTAKIEALYKNVKTIVGSHSDITLMTQAASEVDMVIAMADCDDLDAATGTLQGLKKRFEETGKQPIFINTSGTGVLCHDAAAGMYPTEIIWDDANPDQIETLKPTQPHRPVDLKILLDLYLPCSGYVKSYIIIPSIIWSIAKGPLFDSGISNKKSIIIPALIRASLDRRNAGMVGLGKNIWPNVEIHDLGDLYNFLFDAVLSSSPTPGHGREGYYFGANEEHTMYQVGEAISEVMLKMNKGDGGVPTSFTKEETDKMDYLSYFIGSNSRCRANRSRALGWTPKNTTKDMLASIYAETELAIEIAASEKL</sequence>
<reference evidence="1" key="1">
    <citation type="journal article" date="2019" name="Environ. Microbiol.">
        <title>Fungal ecological strategies reflected in gene transcription - a case study of two litter decomposers.</title>
        <authorList>
            <person name="Barbi F."/>
            <person name="Kohler A."/>
            <person name="Barry K."/>
            <person name="Baskaran P."/>
            <person name="Daum C."/>
            <person name="Fauchery L."/>
            <person name="Ihrmark K."/>
            <person name="Kuo A."/>
            <person name="LaButti K."/>
            <person name="Lipzen A."/>
            <person name="Morin E."/>
            <person name="Grigoriev I.V."/>
            <person name="Henrissat B."/>
            <person name="Lindahl B."/>
            <person name="Martin F."/>
        </authorList>
    </citation>
    <scope>NUCLEOTIDE SEQUENCE</scope>
    <source>
        <strain evidence="1">JB14</strain>
    </source>
</reference>